<dbReference type="Gene3D" id="1.20.1280.50">
    <property type="match status" value="1"/>
</dbReference>
<dbReference type="Proteomes" id="UP001197093">
    <property type="component" value="Unassembled WGS sequence"/>
</dbReference>
<sequence length="221" mass="25169">MALRPAPLGRGRWWGTFRCYGFLISYPGLPESNNVVQPNPVTSDLQALLCDPLVFIPPRKLILPDAAAAISSRVKADAFCQLPLELLHKITDLLEDSSLFSLCSASWVVHAATRADGQFWRRRITRISMPWLPEAVPLLNDKELMTKMDVKAVLNGLNRVTKKWHIGEGPRWNVMNRRRIWNVCEVVGQEYVKVLEERNDSSEEGEEDEDDEDDDDEILVD</sequence>
<evidence type="ECO:0000313" key="4">
    <source>
        <dbReference type="Proteomes" id="UP001197093"/>
    </source>
</evidence>
<feature type="region of interest" description="Disordered" evidence="1">
    <location>
        <begin position="196"/>
        <end position="221"/>
    </location>
</feature>
<evidence type="ECO:0000313" key="3">
    <source>
        <dbReference type="EMBL" id="KAG7284197.1"/>
    </source>
</evidence>
<keyword evidence="4" id="KW-1185">Reference proteome</keyword>
<dbReference type="InterPro" id="IPR036047">
    <property type="entry name" value="F-box-like_dom_sf"/>
</dbReference>
<comment type="caution">
    <text evidence="3">The sequence shown here is derived from an EMBL/GenBank/DDBJ whole genome shotgun (WGS) entry which is preliminary data.</text>
</comment>
<reference evidence="3" key="1">
    <citation type="submission" date="2023-02" db="EMBL/GenBank/DDBJ databases">
        <authorList>
            <person name="Palmer J.M."/>
        </authorList>
    </citation>
    <scope>NUCLEOTIDE SEQUENCE</scope>
    <source>
        <strain evidence="3">FW57</strain>
    </source>
</reference>
<dbReference type="PROSITE" id="PS50181">
    <property type="entry name" value="FBOX"/>
    <property type="match status" value="1"/>
</dbReference>
<dbReference type="AlphaFoldDB" id="A0AAD4ERQ3"/>
<accession>A0AAD4ERQ3</accession>
<evidence type="ECO:0000259" key="2">
    <source>
        <dbReference type="PROSITE" id="PS50181"/>
    </source>
</evidence>
<evidence type="ECO:0000256" key="1">
    <source>
        <dbReference type="SAM" id="MobiDB-lite"/>
    </source>
</evidence>
<dbReference type="InterPro" id="IPR001810">
    <property type="entry name" value="F-box_dom"/>
</dbReference>
<dbReference type="EMBL" id="JAHCVI010000006">
    <property type="protein sequence ID" value="KAG7284197.1"/>
    <property type="molecule type" value="Genomic_DNA"/>
</dbReference>
<name>A0AAD4ERQ3_9PEZI</name>
<proteinExistence type="predicted"/>
<feature type="domain" description="F-box" evidence="2">
    <location>
        <begin position="76"/>
        <end position="123"/>
    </location>
</feature>
<gene>
    <name evidence="3" type="ORF">NEMBOFW57_010560</name>
</gene>
<organism evidence="3 4">
    <name type="scientific">Staphylotrichum longicolle</name>
    <dbReference type="NCBI Taxonomy" id="669026"/>
    <lineage>
        <taxon>Eukaryota</taxon>
        <taxon>Fungi</taxon>
        <taxon>Dikarya</taxon>
        <taxon>Ascomycota</taxon>
        <taxon>Pezizomycotina</taxon>
        <taxon>Sordariomycetes</taxon>
        <taxon>Sordariomycetidae</taxon>
        <taxon>Sordariales</taxon>
        <taxon>Chaetomiaceae</taxon>
        <taxon>Staphylotrichum</taxon>
    </lineage>
</organism>
<feature type="compositionally biased region" description="Acidic residues" evidence="1">
    <location>
        <begin position="202"/>
        <end position="221"/>
    </location>
</feature>
<protein>
    <recommendedName>
        <fullName evidence="2">F-box domain-containing protein</fullName>
    </recommendedName>
</protein>
<dbReference type="SUPFAM" id="SSF81383">
    <property type="entry name" value="F-box domain"/>
    <property type="match status" value="1"/>
</dbReference>